<dbReference type="RefSeq" id="WP_020581269.1">
    <property type="nucleotide sequence ID" value="NZ_JOJP01000001.1"/>
</dbReference>
<dbReference type="Pfam" id="PF02771">
    <property type="entry name" value="Acyl-CoA_dh_N"/>
    <property type="match status" value="1"/>
</dbReference>
<dbReference type="Proteomes" id="UP000027997">
    <property type="component" value="Unassembled WGS sequence"/>
</dbReference>
<dbReference type="Gene3D" id="2.40.110.10">
    <property type="entry name" value="Butyryl-CoA Dehydrogenase, subunit A, domain 2"/>
    <property type="match status" value="1"/>
</dbReference>
<feature type="domain" description="Acyl-CoA dehydrogenase/oxidase N-terminal" evidence="9">
    <location>
        <begin position="6"/>
        <end position="120"/>
    </location>
</feature>
<comment type="similarity">
    <text evidence="2 6">Belongs to the acyl-CoA dehydrogenase family.</text>
</comment>
<dbReference type="PANTHER" id="PTHR43884">
    <property type="entry name" value="ACYL-COA DEHYDROGENASE"/>
    <property type="match status" value="1"/>
</dbReference>
<evidence type="ECO:0000256" key="1">
    <source>
        <dbReference type="ARBA" id="ARBA00001974"/>
    </source>
</evidence>
<dbReference type="EMBL" id="JOJP01000001">
    <property type="protein sequence ID" value="KEI72621.1"/>
    <property type="molecule type" value="Genomic_DNA"/>
</dbReference>
<dbReference type="Pfam" id="PF02770">
    <property type="entry name" value="Acyl-CoA_dh_M"/>
    <property type="match status" value="1"/>
</dbReference>
<dbReference type="eggNOG" id="COG1960">
    <property type="taxonomic scope" value="Bacteria"/>
</dbReference>
<sequence length="379" mass="40784">MSLVFNEEQRSLKDTARGFVQANSPVESLRKLRDSQDSVGFSRDVWGQMVELGWGGIIFPEAYGGFDFGVKGLAACMEEFGRTLLPSPLLSSVALSGSVILQAGNETQKQELLSSIASGELLVSLALEEGVRHNPVAISTTAVRNEGGYTISGSKTLVMDAHVADQLIVVARTAGQPGDHDGISLFLVDAGAKGVMISKTHLADSRNYARVTFDKVAVSDSALLGEAGQGFAPLDRALDVARICLAAELFGGVQEAFERTVEYLKERKQFGVLIGTFQGLQHRCAHMYTEIQLCKSLMMDALSALEAGKEKAPALISAAKAKISETAELVTNEAVQLHGGIGVTDELEIGFFMKRARVAQLLLGDAHFHYDRYARLEGF</sequence>
<comment type="cofactor">
    <cofactor evidence="1 6">
        <name>FAD</name>
        <dbReference type="ChEBI" id="CHEBI:57692"/>
    </cofactor>
</comment>
<evidence type="ECO:0000259" key="7">
    <source>
        <dbReference type="Pfam" id="PF00441"/>
    </source>
</evidence>
<reference evidence="10 11" key="1">
    <citation type="submission" date="2014-06" db="EMBL/GenBank/DDBJ databases">
        <title>Whole Genome Sequences of Three Symbiotic Endozoicomonas Bacteria.</title>
        <authorList>
            <person name="Neave M.J."/>
            <person name="Apprill A."/>
            <person name="Voolstra C.R."/>
        </authorList>
    </citation>
    <scope>NUCLEOTIDE SEQUENCE [LARGE SCALE GENOMIC DNA]</scope>
    <source>
        <strain evidence="10 11">DSM 22380</strain>
    </source>
</reference>
<dbReference type="GO" id="GO:0003995">
    <property type="term" value="F:acyl-CoA dehydrogenase activity"/>
    <property type="evidence" value="ECO:0007669"/>
    <property type="project" value="TreeGrafter"/>
</dbReference>
<evidence type="ECO:0000259" key="9">
    <source>
        <dbReference type="Pfam" id="PF02771"/>
    </source>
</evidence>
<dbReference type="SUPFAM" id="SSF56645">
    <property type="entry name" value="Acyl-CoA dehydrogenase NM domain-like"/>
    <property type="match status" value="1"/>
</dbReference>
<dbReference type="InterPro" id="IPR046373">
    <property type="entry name" value="Acyl-CoA_Oxase/DH_mid-dom_sf"/>
</dbReference>
<evidence type="ECO:0000256" key="3">
    <source>
        <dbReference type="ARBA" id="ARBA00022630"/>
    </source>
</evidence>
<evidence type="ECO:0000313" key="11">
    <source>
        <dbReference type="Proteomes" id="UP000027997"/>
    </source>
</evidence>
<organism evidence="10 11">
    <name type="scientific">Endozoicomonas elysicola</name>
    <dbReference type="NCBI Taxonomy" id="305900"/>
    <lineage>
        <taxon>Bacteria</taxon>
        <taxon>Pseudomonadati</taxon>
        <taxon>Pseudomonadota</taxon>
        <taxon>Gammaproteobacteria</taxon>
        <taxon>Oceanospirillales</taxon>
        <taxon>Endozoicomonadaceae</taxon>
        <taxon>Endozoicomonas</taxon>
    </lineage>
</organism>
<dbReference type="Gene3D" id="1.20.140.10">
    <property type="entry name" value="Butyryl-CoA Dehydrogenase, subunit A, domain 3"/>
    <property type="match status" value="1"/>
</dbReference>
<dbReference type="AlphaFoldDB" id="A0A081KEP5"/>
<dbReference type="SUPFAM" id="SSF47203">
    <property type="entry name" value="Acyl-CoA dehydrogenase C-terminal domain-like"/>
    <property type="match status" value="1"/>
</dbReference>
<feature type="domain" description="Acyl-CoA dehydrogenase/oxidase C-terminal" evidence="7">
    <location>
        <begin position="228"/>
        <end position="371"/>
    </location>
</feature>
<keyword evidence="3 6" id="KW-0285">Flavoprotein</keyword>
<evidence type="ECO:0000256" key="5">
    <source>
        <dbReference type="ARBA" id="ARBA00023002"/>
    </source>
</evidence>
<dbReference type="InterPro" id="IPR009075">
    <property type="entry name" value="AcylCo_DH/oxidase_C"/>
</dbReference>
<dbReference type="CDD" id="cd00567">
    <property type="entry name" value="ACAD"/>
    <property type="match status" value="1"/>
</dbReference>
<protein>
    <submittedName>
        <fullName evidence="10">Acyl-CoA dehydrogenase</fullName>
    </submittedName>
</protein>
<evidence type="ECO:0000259" key="8">
    <source>
        <dbReference type="Pfam" id="PF02770"/>
    </source>
</evidence>
<gene>
    <name evidence="10" type="ORF">GV64_19480</name>
</gene>
<evidence type="ECO:0000256" key="2">
    <source>
        <dbReference type="ARBA" id="ARBA00009347"/>
    </source>
</evidence>
<dbReference type="Gene3D" id="1.10.540.10">
    <property type="entry name" value="Acyl-CoA dehydrogenase/oxidase, N-terminal domain"/>
    <property type="match status" value="1"/>
</dbReference>
<keyword evidence="5 6" id="KW-0560">Oxidoreductase</keyword>
<feature type="domain" description="Acyl-CoA oxidase/dehydrogenase middle" evidence="8">
    <location>
        <begin position="128"/>
        <end position="215"/>
    </location>
</feature>
<dbReference type="InterPro" id="IPR013786">
    <property type="entry name" value="AcylCoA_DH/ox_N"/>
</dbReference>
<evidence type="ECO:0000256" key="4">
    <source>
        <dbReference type="ARBA" id="ARBA00022827"/>
    </source>
</evidence>
<evidence type="ECO:0000256" key="6">
    <source>
        <dbReference type="RuleBase" id="RU362125"/>
    </source>
</evidence>
<keyword evidence="4 6" id="KW-0274">FAD</keyword>
<accession>A0A081KEP5</accession>
<name>A0A081KEP5_9GAMM</name>
<dbReference type="PANTHER" id="PTHR43884:SF20">
    <property type="entry name" value="ACYL-COA DEHYDROGENASE FADE28"/>
    <property type="match status" value="1"/>
</dbReference>
<keyword evidence="11" id="KW-1185">Reference proteome</keyword>
<dbReference type="InterPro" id="IPR036250">
    <property type="entry name" value="AcylCo_DH-like_C"/>
</dbReference>
<dbReference type="Pfam" id="PF00441">
    <property type="entry name" value="Acyl-CoA_dh_1"/>
    <property type="match status" value="1"/>
</dbReference>
<dbReference type="InterPro" id="IPR037069">
    <property type="entry name" value="AcylCoA_DH/ox_N_sf"/>
</dbReference>
<dbReference type="InterPro" id="IPR009100">
    <property type="entry name" value="AcylCoA_DH/oxidase_NM_dom_sf"/>
</dbReference>
<dbReference type="InterPro" id="IPR006091">
    <property type="entry name" value="Acyl-CoA_Oxase/DH_mid-dom"/>
</dbReference>
<evidence type="ECO:0000313" key="10">
    <source>
        <dbReference type="EMBL" id="KEI72621.1"/>
    </source>
</evidence>
<dbReference type="GO" id="GO:0050660">
    <property type="term" value="F:flavin adenine dinucleotide binding"/>
    <property type="evidence" value="ECO:0007669"/>
    <property type="project" value="InterPro"/>
</dbReference>
<dbReference type="STRING" id="305900.GV64_19480"/>
<comment type="caution">
    <text evidence="10">The sequence shown here is derived from an EMBL/GenBank/DDBJ whole genome shotgun (WGS) entry which is preliminary data.</text>
</comment>
<proteinExistence type="inferred from homology"/>